<dbReference type="Gene3D" id="3.90.550.10">
    <property type="entry name" value="Spore Coat Polysaccharide Biosynthesis Protein SpsA, Chain A"/>
    <property type="match status" value="1"/>
</dbReference>
<dbReference type="RefSeq" id="WP_076377762.1">
    <property type="nucleotide sequence ID" value="NZ_AP017422.1"/>
</dbReference>
<dbReference type="SUPFAM" id="SSF53448">
    <property type="entry name" value="Nucleotide-diphospho-sugar transferases"/>
    <property type="match status" value="1"/>
</dbReference>
<accession>A0A1N7N5U3</accession>
<dbReference type="InterPro" id="IPR050834">
    <property type="entry name" value="Glycosyltransf_2"/>
</dbReference>
<dbReference type="AlphaFoldDB" id="A0A1N7N5U3"/>
<protein>
    <submittedName>
        <fullName evidence="2">Glycosyltransferase involved in cell wall bisynthesis</fullName>
    </submittedName>
</protein>
<keyword evidence="3" id="KW-1185">Reference proteome</keyword>
<sequence>MNRKYSIIIPTYNSLRFIKPCVESVLAQELDSFDLHIVDSGSTDATLQWIEGLNDSRIHIYTTASRLGIEANWGRIKDIQRNEFMTILGHDDVLDANYLSVMDALIQKHPQASLYQAHFRFINENSEVTGSCKPMDEVQYAPEYMGVNMAGTFDSMATGYMMRSADYDRLGGIPFFPDLIFSDLVLWYQLTAISYKATALAECFSYRNHQSVSRVSIKSIDALEQFVQYIATAIQQDAALRAEVNRHGLRYLHWLCKGLSHRLLRVPYAERNRLNVKTFVEKCRNYARLWQPDIDYNPYKDKSVRLAAIIDSNVVLRKLFYNIRKMYNKPFN</sequence>
<dbReference type="InterPro" id="IPR001173">
    <property type="entry name" value="Glyco_trans_2-like"/>
</dbReference>
<proteinExistence type="predicted"/>
<evidence type="ECO:0000313" key="2">
    <source>
        <dbReference type="EMBL" id="SIS93529.1"/>
    </source>
</evidence>
<organism evidence="2 3">
    <name type="scientific">Filimonas lacunae</name>
    <dbReference type="NCBI Taxonomy" id="477680"/>
    <lineage>
        <taxon>Bacteria</taxon>
        <taxon>Pseudomonadati</taxon>
        <taxon>Bacteroidota</taxon>
        <taxon>Chitinophagia</taxon>
        <taxon>Chitinophagales</taxon>
        <taxon>Chitinophagaceae</taxon>
        <taxon>Filimonas</taxon>
    </lineage>
</organism>
<dbReference type="Proteomes" id="UP000186917">
    <property type="component" value="Unassembled WGS sequence"/>
</dbReference>
<reference evidence="3" key="1">
    <citation type="submission" date="2017-01" db="EMBL/GenBank/DDBJ databases">
        <authorList>
            <person name="Varghese N."/>
            <person name="Submissions S."/>
        </authorList>
    </citation>
    <scope>NUCLEOTIDE SEQUENCE [LARGE SCALE GENOMIC DNA]</scope>
    <source>
        <strain evidence="3">DSM 21054</strain>
    </source>
</reference>
<dbReference type="GO" id="GO:0016740">
    <property type="term" value="F:transferase activity"/>
    <property type="evidence" value="ECO:0007669"/>
    <property type="project" value="UniProtKB-KW"/>
</dbReference>
<evidence type="ECO:0000313" key="3">
    <source>
        <dbReference type="Proteomes" id="UP000186917"/>
    </source>
</evidence>
<evidence type="ECO:0000259" key="1">
    <source>
        <dbReference type="Pfam" id="PF00535"/>
    </source>
</evidence>
<name>A0A1N7N5U3_9BACT</name>
<dbReference type="STRING" id="477680.SAMN05421788_102187"/>
<feature type="domain" description="Glycosyltransferase 2-like" evidence="1">
    <location>
        <begin position="6"/>
        <end position="127"/>
    </location>
</feature>
<gene>
    <name evidence="2" type="ORF">SAMN05421788_102187</name>
</gene>
<dbReference type="PANTHER" id="PTHR43685">
    <property type="entry name" value="GLYCOSYLTRANSFERASE"/>
    <property type="match status" value="1"/>
</dbReference>
<keyword evidence="2" id="KW-0808">Transferase</keyword>
<dbReference type="Pfam" id="PF00535">
    <property type="entry name" value="Glycos_transf_2"/>
    <property type="match status" value="1"/>
</dbReference>
<dbReference type="EMBL" id="FTOR01000002">
    <property type="protein sequence ID" value="SIS93529.1"/>
    <property type="molecule type" value="Genomic_DNA"/>
</dbReference>
<dbReference type="PANTHER" id="PTHR43685:SF2">
    <property type="entry name" value="GLYCOSYLTRANSFERASE 2-LIKE DOMAIN-CONTAINING PROTEIN"/>
    <property type="match status" value="1"/>
</dbReference>
<dbReference type="CDD" id="cd00761">
    <property type="entry name" value="Glyco_tranf_GTA_type"/>
    <property type="match status" value="1"/>
</dbReference>
<dbReference type="InterPro" id="IPR029044">
    <property type="entry name" value="Nucleotide-diphossugar_trans"/>
</dbReference>